<dbReference type="Proteomes" id="UP001244563">
    <property type="component" value="Unassembled WGS sequence"/>
</dbReference>
<keyword evidence="3" id="KW-1185">Reference proteome</keyword>
<comment type="caution">
    <text evidence="2">The sequence shown here is derived from an EMBL/GenBank/DDBJ whole genome shotgun (WGS) entry which is preliminary data.</text>
</comment>
<organism evidence="2 3">
    <name type="scientific">Paenarthrobacter nicotinovorans</name>
    <name type="common">Arthrobacter nicotinovorans</name>
    <dbReference type="NCBI Taxonomy" id="29320"/>
    <lineage>
        <taxon>Bacteria</taxon>
        <taxon>Bacillati</taxon>
        <taxon>Actinomycetota</taxon>
        <taxon>Actinomycetes</taxon>
        <taxon>Micrococcales</taxon>
        <taxon>Micrococcaceae</taxon>
        <taxon>Paenarthrobacter</taxon>
    </lineage>
</organism>
<evidence type="ECO:0000313" key="2">
    <source>
        <dbReference type="EMBL" id="MDQ0103116.1"/>
    </source>
</evidence>
<protein>
    <submittedName>
        <fullName evidence="2">Pimeloyl-ACP methyl ester carboxylesterase</fullName>
    </submittedName>
</protein>
<accession>A0ABT9TN95</accession>
<name>A0ABT9TN95_PAENI</name>
<proteinExistence type="predicted"/>
<gene>
    <name evidence="2" type="ORF">J2T10_002773</name>
</gene>
<reference evidence="2 3" key="1">
    <citation type="submission" date="2023-07" db="EMBL/GenBank/DDBJ databases">
        <title>Sorghum-associated microbial communities from plants grown in Nebraska, USA.</title>
        <authorList>
            <person name="Schachtman D."/>
        </authorList>
    </citation>
    <scope>NUCLEOTIDE SEQUENCE [LARGE SCALE GENOMIC DNA]</scope>
    <source>
        <strain evidence="2 3">CC523</strain>
    </source>
</reference>
<dbReference type="InterPro" id="IPR029058">
    <property type="entry name" value="AB_hydrolase_fold"/>
</dbReference>
<dbReference type="Pfam" id="PF12697">
    <property type="entry name" value="Abhydrolase_6"/>
    <property type="match status" value="1"/>
</dbReference>
<dbReference type="InterPro" id="IPR000073">
    <property type="entry name" value="AB_hydrolase_1"/>
</dbReference>
<evidence type="ECO:0000259" key="1">
    <source>
        <dbReference type="Pfam" id="PF12697"/>
    </source>
</evidence>
<feature type="domain" description="AB hydrolase-1" evidence="1">
    <location>
        <begin position="67"/>
        <end position="282"/>
    </location>
</feature>
<evidence type="ECO:0000313" key="3">
    <source>
        <dbReference type="Proteomes" id="UP001244563"/>
    </source>
</evidence>
<sequence length="307" mass="33665">MKLEKLSLAVFAAGMSLSSVMAYVRHHEELIRRGGLKGTQLLNDDHGSPIEYIYTPAATGPGAPIVILENGLGSPMESWDWVRYLLKGQVGVIQYHRRGYGRTKSAQRPAVIMDRILQEHDLKGPVVLAAHSIGALVSANALAESEELRSRTEALIILDGTNGVLLDEDRNTPGRIGTFKQTAMQEALASTLGVNRWAPSKLERDVEYRPDIQRAFLTTGARPSTQVAALREYLTESTANQRKVSSYEIRQFVVAAEDNITQQRELAEQLGASFSHVPASSHRSIIGKLQCAEVVASIIQQVANVKN</sequence>
<dbReference type="Gene3D" id="3.40.50.1820">
    <property type="entry name" value="alpha/beta hydrolase"/>
    <property type="match status" value="1"/>
</dbReference>
<dbReference type="SUPFAM" id="SSF53474">
    <property type="entry name" value="alpha/beta-Hydrolases"/>
    <property type="match status" value="1"/>
</dbReference>
<dbReference type="RefSeq" id="WP_064723074.1">
    <property type="nucleotide sequence ID" value="NZ_BDDW01000011.1"/>
</dbReference>
<dbReference type="EMBL" id="JAUSSW010000007">
    <property type="protein sequence ID" value="MDQ0103116.1"/>
    <property type="molecule type" value="Genomic_DNA"/>
</dbReference>